<evidence type="ECO:0000313" key="3">
    <source>
        <dbReference type="EMBL" id="DAF92669.1"/>
    </source>
</evidence>
<dbReference type="Gene3D" id="3.40.630.40">
    <property type="entry name" value="Zn-dependent exopeptidases"/>
    <property type="match status" value="1"/>
</dbReference>
<dbReference type="SUPFAM" id="SSF53187">
    <property type="entry name" value="Zn-dependent exopeptidases"/>
    <property type="match status" value="1"/>
</dbReference>
<keyword evidence="1 3" id="KW-0378">Hydrolase</keyword>
<accession>A0A8S5UDV2</accession>
<evidence type="ECO:0000259" key="2">
    <source>
        <dbReference type="SMART" id="SM00646"/>
    </source>
</evidence>
<dbReference type="PANTHER" id="PTHR30404">
    <property type="entry name" value="N-ACETYLMURAMOYL-L-ALANINE AMIDASE"/>
    <property type="match status" value="1"/>
</dbReference>
<dbReference type="CDD" id="cd02696">
    <property type="entry name" value="MurNAc-LAA"/>
    <property type="match status" value="1"/>
</dbReference>
<evidence type="ECO:0000256" key="1">
    <source>
        <dbReference type="ARBA" id="ARBA00022801"/>
    </source>
</evidence>
<dbReference type="Pfam" id="PF01520">
    <property type="entry name" value="Amidase_3"/>
    <property type="match status" value="1"/>
</dbReference>
<proteinExistence type="predicted"/>
<protein>
    <submittedName>
        <fullName evidence="3">Cell wall hydrolase autolysin</fullName>
    </submittedName>
</protein>
<dbReference type="SUPFAM" id="SSF158634">
    <property type="entry name" value="RPA2825-like"/>
    <property type="match status" value="2"/>
</dbReference>
<organism evidence="3">
    <name type="scientific">Myoviridae sp. ct1AP5</name>
    <dbReference type="NCBI Taxonomy" id="2825017"/>
    <lineage>
        <taxon>Viruses</taxon>
        <taxon>Duplodnaviria</taxon>
        <taxon>Heunggongvirae</taxon>
        <taxon>Uroviricota</taxon>
        <taxon>Caudoviricetes</taxon>
    </lineage>
</organism>
<dbReference type="EMBL" id="BK016070">
    <property type="protein sequence ID" value="DAF92669.1"/>
    <property type="molecule type" value="Genomic_DNA"/>
</dbReference>
<dbReference type="InterPro" id="IPR002508">
    <property type="entry name" value="MurNAc-LAA_cat"/>
</dbReference>
<dbReference type="SMART" id="SM00646">
    <property type="entry name" value="Ami_3"/>
    <property type="match status" value="1"/>
</dbReference>
<reference evidence="3" key="1">
    <citation type="journal article" date="2021" name="Proc. Natl. Acad. Sci. U.S.A.">
        <title>A Catalog of Tens of Thousands of Viruses from Human Metagenomes Reveals Hidden Associations with Chronic Diseases.</title>
        <authorList>
            <person name="Tisza M.J."/>
            <person name="Buck C.B."/>
        </authorList>
    </citation>
    <scope>NUCLEOTIDE SEQUENCE</scope>
    <source>
        <strain evidence="3">Ct1AP5</strain>
    </source>
</reference>
<feature type="domain" description="MurNAc-LAA" evidence="2">
    <location>
        <begin position="62"/>
        <end position="175"/>
    </location>
</feature>
<dbReference type="PANTHER" id="PTHR30404:SF0">
    <property type="entry name" value="N-ACETYLMURAMOYL-L-ALANINE AMIDASE AMIC"/>
    <property type="match status" value="1"/>
</dbReference>
<name>A0A8S5UDV2_9CAUD</name>
<dbReference type="GO" id="GO:0008745">
    <property type="term" value="F:N-acetylmuramoyl-L-alanine amidase activity"/>
    <property type="evidence" value="ECO:0007669"/>
    <property type="project" value="InterPro"/>
</dbReference>
<sequence length="318" mass="34007">MTKVFLGVGHGGNDSGAIANGQREKDMTLKIANACREYLEDNGISVRMSRYQDENDSVTEEVKECNAYDPALAVDIHINAGGGDGFEIYHTVNGGTGKTLAQNIEAQVKALGQNSRGVKIRKNSNGKDYYAFIRTTKCPAVIAELGFIDNLTDLQAFDEDRELKAFGGAYARGILKTLGWTTGTEPAPSEGAKPNSGYNGNSIVDYLKSIGKDSSFNARKQYAQQYGIANYSGTAEQNTALLNAMRGSVTPAPAPANNYYPAFNSGSIVDGLKSIGVDSSYTHRKQIANANGITNYSGTASQNEQLCALARQGKLIKA</sequence>
<dbReference type="InterPro" id="IPR050695">
    <property type="entry name" value="N-acetylmuramoyl_amidase_3"/>
</dbReference>
<dbReference type="GO" id="GO:0009253">
    <property type="term" value="P:peptidoglycan catabolic process"/>
    <property type="evidence" value="ECO:0007669"/>
    <property type="project" value="InterPro"/>
</dbReference>